<comment type="caution">
    <text evidence="2">The sequence shown here is derived from an EMBL/GenBank/DDBJ whole genome shotgun (WGS) entry which is preliminary data.</text>
</comment>
<reference evidence="2" key="1">
    <citation type="submission" date="2020-12" db="EMBL/GenBank/DDBJ databases">
        <title>Geomonas sp. Red875, isolated from river sediment.</title>
        <authorList>
            <person name="Xu Z."/>
            <person name="Zhang Z."/>
            <person name="Masuda Y."/>
            <person name="Itoh H."/>
            <person name="Senoo K."/>
        </authorList>
    </citation>
    <scope>NUCLEOTIDE SEQUENCE</scope>
    <source>
        <strain evidence="2">Red875</strain>
    </source>
</reference>
<sequence>MRHELALVMPVYNEEECIEPVVTSWRSEFVSLGIDFVMLVLNDGSRDRTAEVLARFGDDPRIRVINKANSGHGPTILQGYRFGVELAEWVFQTDSDDEMKPQHFKELWLRRNQYDALFGFRQGREQSLGRSLISLVSRRAVGLLFGSGVVDVNTPYRLIRSSLLQEIVRGIPDDTFAPNLVISGMVARKKSRIYNHPVPHEGRRTGSVSIVRWKLWKAALRSLLQTVKISRS</sequence>
<dbReference type="InterPro" id="IPR001173">
    <property type="entry name" value="Glyco_trans_2-like"/>
</dbReference>
<name>A0A8J7SCP4_9BACT</name>
<dbReference type="AlphaFoldDB" id="A0A8J7SCP4"/>
<evidence type="ECO:0000313" key="3">
    <source>
        <dbReference type="Proteomes" id="UP000636888"/>
    </source>
</evidence>
<dbReference type="Proteomes" id="UP000636888">
    <property type="component" value="Unassembled WGS sequence"/>
</dbReference>
<proteinExistence type="predicted"/>
<dbReference type="SUPFAM" id="SSF53448">
    <property type="entry name" value="Nucleotide-diphospho-sugar transferases"/>
    <property type="match status" value="1"/>
</dbReference>
<keyword evidence="3" id="KW-1185">Reference proteome</keyword>
<evidence type="ECO:0000313" key="2">
    <source>
        <dbReference type="EMBL" id="MBJ6727304.1"/>
    </source>
</evidence>
<accession>A0A8J7SCP4</accession>
<dbReference type="CDD" id="cd04179">
    <property type="entry name" value="DPM_DPG-synthase_like"/>
    <property type="match status" value="1"/>
</dbReference>
<dbReference type="InterPro" id="IPR050256">
    <property type="entry name" value="Glycosyltransferase_2"/>
</dbReference>
<evidence type="ECO:0000259" key="1">
    <source>
        <dbReference type="Pfam" id="PF00535"/>
    </source>
</evidence>
<gene>
    <name evidence="2" type="ORF">JFN93_21540</name>
</gene>
<dbReference type="Gene3D" id="3.90.550.10">
    <property type="entry name" value="Spore Coat Polysaccharide Biosynthesis Protein SpsA, Chain A"/>
    <property type="match status" value="1"/>
</dbReference>
<dbReference type="RefSeq" id="WP_199386228.1">
    <property type="nucleotide sequence ID" value="NZ_JAEMHM010000022.1"/>
</dbReference>
<dbReference type="InterPro" id="IPR029044">
    <property type="entry name" value="Nucleotide-diphossugar_trans"/>
</dbReference>
<organism evidence="2 3">
    <name type="scientific">Geomesophilobacter sediminis</name>
    <dbReference type="NCBI Taxonomy" id="2798584"/>
    <lineage>
        <taxon>Bacteria</taxon>
        <taxon>Pseudomonadati</taxon>
        <taxon>Thermodesulfobacteriota</taxon>
        <taxon>Desulfuromonadia</taxon>
        <taxon>Geobacterales</taxon>
        <taxon>Geobacteraceae</taxon>
        <taxon>Geomesophilobacter</taxon>
    </lineage>
</organism>
<protein>
    <submittedName>
        <fullName evidence="2">Glycosyltransferase family 2 protein</fullName>
    </submittedName>
</protein>
<dbReference type="Pfam" id="PF00535">
    <property type="entry name" value="Glycos_transf_2"/>
    <property type="match status" value="1"/>
</dbReference>
<feature type="domain" description="Glycosyltransferase 2-like" evidence="1">
    <location>
        <begin position="7"/>
        <end position="130"/>
    </location>
</feature>
<dbReference type="EMBL" id="JAEMHM010000022">
    <property type="protein sequence ID" value="MBJ6727304.1"/>
    <property type="molecule type" value="Genomic_DNA"/>
</dbReference>
<dbReference type="PANTHER" id="PTHR48090">
    <property type="entry name" value="UNDECAPRENYL-PHOSPHATE 4-DEOXY-4-FORMAMIDO-L-ARABINOSE TRANSFERASE-RELATED"/>
    <property type="match status" value="1"/>
</dbReference>